<organism evidence="2 3">
    <name type="scientific">Colletotrichum phormii</name>
    <dbReference type="NCBI Taxonomy" id="359342"/>
    <lineage>
        <taxon>Eukaryota</taxon>
        <taxon>Fungi</taxon>
        <taxon>Dikarya</taxon>
        <taxon>Ascomycota</taxon>
        <taxon>Pezizomycotina</taxon>
        <taxon>Sordariomycetes</taxon>
        <taxon>Hypocreomycetidae</taxon>
        <taxon>Glomerellales</taxon>
        <taxon>Glomerellaceae</taxon>
        <taxon>Colletotrichum</taxon>
        <taxon>Colletotrichum acutatum species complex</taxon>
    </lineage>
</organism>
<evidence type="ECO:0000256" key="1">
    <source>
        <dbReference type="SAM" id="SignalP"/>
    </source>
</evidence>
<dbReference type="Proteomes" id="UP001243989">
    <property type="component" value="Unassembled WGS sequence"/>
</dbReference>
<evidence type="ECO:0000313" key="2">
    <source>
        <dbReference type="EMBL" id="KAK1654552.1"/>
    </source>
</evidence>
<evidence type="ECO:0000313" key="3">
    <source>
        <dbReference type="Proteomes" id="UP001243989"/>
    </source>
</evidence>
<dbReference type="GeneID" id="85481251"/>
<dbReference type="AlphaFoldDB" id="A0AAJ0A152"/>
<comment type="caution">
    <text evidence="2">The sequence shown here is derived from an EMBL/GenBank/DDBJ whole genome shotgun (WGS) entry which is preliminary data.</text>
</comment>
<dbReference type="EMBL" id="JAHMHQ010000002">
    <property type="protein sequence ID" value="KAK1654552.1"/>
    <property type="molecule type" value="Genomic_DNA"/>
</dbReference>
<proteinExistence type="predicted"/>
<keyword evidence="1" id="KW-0732">Signal</keyword>
<protein>
    <submittedName>
        <fullName evidence="2">Uncharacterized protein</fullName>
    </submittedName>
</protein>
<keyword evidence="3" id="KW-1185">Reference proteome</keyword>
<dbReference type="RefSeq" id="XP_060450596.1">
    <property type="nucleotide sequence ID" value="XM_060596389.1"/>
</dbReference>
<feature type="signal peptide" evidence="1">
    <location>
        <begin position="1"/>
        <end position="22"/>
    </location>
</feature>
<reference evidence="2" key="1">
    <citation type="submission" date="2021-06" db="EMBL/GenBank/DDBJ databases">
        <title>Comparative genomics, transcriptomics and evolutionary studies reveal genomic signatures of adaptation to plant cell wall in hemibiotrophic fungi.</title>
        <authorList>
            <consortium name="DOE Joint Genome Institute"/>
            <person name="Baroncelli R."/>
            <person name="Diaz J.F."/>
            <person name="Benocci T."/>
            <person name="Peng M."/>
            <person name="Battaglia E."/>
            <person name="Haridas S."/>
            <person name="Andreopoulos W."/>
            <person name="Labutti K."/>
            <person name="Pangilinan J."/>
            <person name="Floch G.L."/>
            <person name="Makela M.R."/>
            <person name="Henrissat B."/>
            <person name="Grigoriev I.V."/>
            <person name="Crouch J.A."/>
            <person name="De Vries R.P."/>
            <person name="Sukno S.A."/>
            <person name="Thon M.R."/>
        </authorList>
    </citation>
    <scope>NUCLEOTIDE SEQUENCE</scope>
    <source>
        <strain evidence="2">CBS 102054</strain>
    </source>
</reference>
<name>A0AAJ0A152_9PEZI</name>
<sequence length="111" mass="12571">MAARSSGLEAMLICELLRGIIAFSLSVSRRSFYRLSPALRLLIDHAILSQYADEFRQSDRAYCFKPGPGFQIHKSFQARSSKMKTQIVGFNVLVMLYAYHKPQSPGRCARP</sequence>
<feature type="chain" id="PRO_5042540058" evidence="1">
    <location>
        <begin position="23"/>
        <end position="111"/>
    </location>
</feature>
<gene>
    <name evidence="2" type="ORF">BDP81DRAFT_85280</name>
</gene>
<accession>A0AAJ0A152</accession>